<evidence type="ECO:0000256" key="3">
    <source>
        <dbReference type="ARBA" id="ARBA00022475"/>
    </source>
</evidence>
<dbReference type="CDD" id="cd06261">
    <property type="entry name" value="TM_PBP2"/>
    <property type="match status" value="1"/>
</dbReference>
<comment type="caution">
    <text evidence="9">The sequence shown here is derived from an EMBL/GenBank/DDBJ whole genome shotgun (WGS) entry which is preliminary data.</text>
</comment>
<dbReference type="PROSITE" id="PS50928">
    <property type="entry name" value="ABC_TM1"/>
    <property type="match status" value="1"/>
</dbReference>
<name>A0A7C4UCK6_UNCW3</name>
<gene>
    <name evidence="9" type="ORF">ENV67_04125</name>
</gene>
<organism evidence="9">
    <name type="scientific">candidate division WOR-3 bacterium</name>
    <dbReference type="NCBI Taxonomy" id="2052148"/>
    <lineage>
        <taxon>Bacteria</taxon>
        <taxon>Bacteria division WOR-3</taxon>
    </lineage>
</organism>
<accession>A0A7C4UCK6</accession>
<evidence type="ECO:0000256" key="5">
    <source>
        <dbReference type="ARBA" id="ARBA00022989"/>
    </source>
</evidence>
<dbReference type="SUPFAM" id="SSF161098">
    <property type="entry name" value="MetI-like"/>
    <property type="match status" value="1"/>
</dbReference>
<dbReference type="AlphaFoldDB" id="A0A7C4UCK6"/>
<comment type="subcellular location">
    <subcellularLocation>
        <location evidence="1 7">Cell membrane</location>
        <topology evidence="1 7">Multi-pass membrane protein</topology>
    </subcellularLocation>
</comment>
<feature type="transmembrane region" description="Helical" evidence="7">
    <location>
        <begin position="67"/>
        <end position="96"/>
    </location>
</feature>
<feature type="transmembrane region" description="Helical" evidence="7">
    <location>
        <begin position="103"/>
        <end position="130"/>
    </location>
</feature>
<dbReference type="InterPro" id="IPR035906">
    <property type="entry name" value="MetI-like_sf"/>
</dbReference>
<dbReference type="PANTHER" id="PTHR43744">
    <property type="entry name" value="ABC TRANSPORTER PERMEASE PROTEIN MG189-RELATED-RELATED"/>
    <property type="match status" value="1"/>
</dbReference>
<keyword evidence="3" id="KW-1003">Cell membrane</keyword>
<dbReference type="Pfam" id="PF00528">
    <property type="entry name" value="BPD_transp_1"/>
    <property type="match status" value="1"/>
</dbReference>
<keyword evidence="6 7" id="KW-0472">Membrane</keyword>
<proteinExistence type="inferred from homology"/>
<evidence type="ECO:0000256" key="4">
    <source>
        <dbReference type="ARBA" id="ARBA00022692"/>
    </source>
</evidence>
<sequence length="272" mass="31679">MSRRRILLIYILLIICTVIFVLPFYWMLITSLKTPQEAVRFPPTWFPKELRFSNYVEAFKTAPFLRYFINTILITIFTVGGILITSILAAFSFAFYDFRFKEWIFLLFLSVMMVPMPVYIVPGYLILATFGWLDTYLALIIPWIVNIFAIFMLRQHFKTIPKSLLEASIIDGCSVFGFLWKVAIPLVKPAIITIIIFDILSSWNSFVWPLVMTNSDKIRPIQVGLAYFMQEESTNYTLLSAASTIVVIPVIIIYFLFQRKIMESYMRSGIKE</sequence>
<dbReference type="InterPro" id="IPR000515">
    <property type="entry name" value="MetI-like"/>
</dbReference>
<evidence type="ECO:0000256" key="7">
    <source>
        <dbReference type="RuleBase" id="RU363032"/>
    </source>
</evidence>
<feature type="transmembrane region" description="Helical" evidence="7">
    <location>
        <begin position="136"/>
        <end position="153"/>
    </location>
</feature>
<feature type="transmembrane region" description="Helical" evidence="7">
    <location>
        <begin position="7"/>
        <end position="28"/>
    </location>
</feature>
<dbReference type="EMBL" id="DTHG01000050">
    <property type="protein sequence ID" value="HGW91712.1"/>
    <property type="molecule type" value="Genomic_DNA"/>
</dbReference>
<evidence type="ECO:0000256" key="1">
    <source>
        <dbReference type="ARBA" id="ARBA00004651"/>
    </source>
</evidence>
<keyword evidence="4 7" id="KW-0812">Transmembrane</keyword>
<dbReference type="PANTHER" id="PTHR43744:SF12">
    <property type="entry name" value="ABC TRANSPORTER PERMEASE PROTEIN MG189-RELATED"/>
    <property type="match status" value="1"/>
</dbReference>
<protein>
    <submittedName>
        <fullName evidence="9">Carbohydrate ABC transporter permease</fullName>
    </submittedName>
</protein>
<keyword evidence="5 7" id="KW-1133">Transmembrane helix</keyword>
<comment type="similarity">
    <text evidence="7">Belongs to the binding-protein-dependent transport system permease family.</text>
</comment>
<reference evidence="9" key="1">
    <citation type="journal article" date="2020" name="mSystems">
        <title>Genome- and Community-Level Interaction Insights into Carbon Utilization and Element Cycling Functions of Hydrothermarchaeota in Hydrothermal Sediment.</title>
        <authorList>
            <person name="Zhou Z."/>
            <person name="Liu Y."/>
            <person name="Xu W."/>
            <person name="Pan J."/>
            <person name="Luo Z.H."/>
            <person name="Li M."/>
        </authorList>
    </citation>
    <scope>NUCLEOTIDE SEQUENCE [LARGE SCALE GENOMIC DNA]</scope>
    <source>
        <strain evidence="9">SpSt-780</strain>
    </source>
</reference>
<feature type="domain" description="ABC transmembrane type-1" evidence="8">
    <location>
        <begin position="68"/>
        <end position="257"/>
    </location>
</feature>
<keyword evidence="2 7" id="KW-0813">Transport</keyword>
<dbReference type="GO" id="GO:0005886">
    <property type="term" value="C:plasma membrane"/>
    <property type="evidence" value="ECO:0007669"/>
    <property type="project" value="UniProtKB-SubCell"/>
</dbReference>
<dbReference type="GO" id="GO:0055085">
    <property type="term" value="P:transmembrane transport"/>
    <property type="evidence" value="ECO:0007669"/>
    <property type="project" value="InterPro"/>
</dbReference>
<evidence type="ECO:0000259" key="8">
    <source>
        <dbReference type="PROSITE" id="PS50928"/>
    </source>
</evidence>
<evidence type="ECO:0000256" key="6">
    <source>
        <dbReference type="ARBA" id="ARBA00023136"/>
    </source>
</evidence>
<dbReference type="Gene3D" id="1.10.3720.10">
    <property type="entry name" value="MetI-like"/>
    <property type="match status" value="1"/>
</dbReference>
<evidence type="ECO:0000313" key="9">
    <source>
        <dbReference type="EMBL" id="HGW91712.1"/>
    </source>
</evidence>
<feature type="transmembrane region" description="Helical" evidence="7">
    <location>
        <begin position="236"/>
        <end position="257"/>
    </location>
</feature>
<evidence type="ECO:0000256" key="2">
    <source>
        <dbReference type="ARBA" id="ARBA00022448"/>
    </source>
</evidence>